<feature type="transmembrane region" description="Helical" evidence="6">
    <location>
        <begin position="1544"/>
        <end position="1568"/>
    </location>
</feature>
<dbReference type="PROSITE" id="PS00237">
    <property type="entry name" value="G_PROTEIN_RECEP_F1_1"/>
    <property type="match status" value="1"/>
</dbReference>
<dbReference type="InterPro" id="IPR017452">
    <property type="entry name" value="GPCR_Rhodpsn_7TM"/>
</dbReference>
<dbReference type="GO" id="GO:0005886">
    <property type="term" value="C:plasma membrane"/>
    <property type="evidence" value="ECO:0007669"/>
    <property type="project" value="TreeGrafter"/>
</dbReference>
<feature type="transmembrane region" description="Helical" evidence="6">
    <location>
        <begin position="1725"/>
        <end position="1744"/>
    </location>
</feature>
<keyword evidence="4 6" id="KW-0472">Membrane</keyword>
<dbReference type="Gene3D" id="2.30.29.30">
    <property type="entry name" value="Pleckstrin-homology domain (PH domain)/Phosphotyrosine-binding domain (PTB)"/>
    <property type="match status" value="1"/>
</dbReference>
<feature type="compositionally biased region" description="Low complexity" evidence="5">
    <location>
        <begin position="1271"/>
        <end position="1281"/>
    </location>
</feature>
<dbReference type="GO" id="GO:0005085">
    <property type="term" value="F:guanyl-nucleotide exchange factor activity"/>
    <property type="evidence" value="ECO:0007669"/>
    <property type="project" value="InterPro"/>
</dbReference>
<feature type="domain" description="G-protein coupled receptors family 1 profile" evidence="9">
    <location>
        <begin position="1560"/>
        <end position="1864"/>
    </location>
</feature>
<dbReference type="PROSITE" id="PS50106">
    <property type="entry name" value="PDZ"/>
    <property type="match status" value="1"/>
</dbReference>
<feature type="domain" description="DH" evidence="7">
    <location>
        <begin position="1009"/>
        <end position="1206"/>
    </location>
</feature>
<feature type="compositionally biased region" description="Polar residues" evidence="5">
    <location>
        <begin position="274"/>
        <end position="284"/>
    </location>
</feature>
<dbReference type="PROSITE" id="PS50262">
    <property type="entry name" value="G_PROTEIN_RECEP_F1_2"/>
    <property type="match status" value="1"/>
</dbReference>
<evidence type="ECO:0000256" key="3">
    <source>
        <dbReference type="ARBA" id="ARBA00022989"/>
    </source>
</evidence>
<evidence type="ECO:0000256" key="1">
    <source>
        <dbReference type="ARBA" id="ARBA00004370"/>
    </source>
</evidence>
<feature type="region of interest" description="Disordered" evidence="5">
    <location>
        <begin position="405"/>
        <end position="424"/>
    </location>
</feature>
<keyword evidence="2 6" id="KW-0812">Transmembrane</keyword>
<dbReference type="GO" id="GO:0005634">
    <property type="term" value="C:nucleus"/>
    <property type="evidence" value="ECO:0007669"/>
    <property type="project" value="TreeGrafter"/>
</dbReference>
<feature type="transmembrane region" description="Helical" evidence="6">
    <location>
        <begin position="1663"/>
        <end position="1686"/>
    </location>
</feature>
<dbReference type="SMART" id="SM00228">
    <property type="entry name" value="PDZ"/>
    <property type="match status" value="1"/>
</dbReference>
<evidence type="ECO:0000256" key="4">
    <source>
        <dbReference type="ARBA" id="ARBA00023136"/>
    </source>
</evidence>
<dbReference type="InterPro" id="IPR011993">
    <property type="entry name" value="PH-like_dom_sf"/>
</dbReference>
<feature type="compositionally biased region" description="Low complexity" evidence="5">
    <location>
        <begin position="368"/>
        <end position="382"/>
    </location>
</feature>
<dbReference type="InterPro" id="IPR000219">
    <property type="entry name" value="DH_dom"/>
</dbReference>
<reference evidence="10" key="1">
    <citation type="journal article" date="2023" name="G3 (Bethesda)">
        <title>A reference genome for the long-term kleptoplast-retaining sea slug Elysia crispata morphotype clarki.</title>
        <authorList>
            <person name="Eastman K.E."/>
            <person name="Pendleton A.L."/>
            <person name="Shaikh M.A."/>
            <person name="Suttiyut T."/>
            <person name="Ogas R."/>
            <person name="Tomko P."/>
            <person name="Gavelis G."/>
            <person name="Widhalm J.R."/>
            <person name="Wisecaver J.H."/>
        </authorList>
    </citation>
    <scope>NUCLEOTIDE SEQUENCE</scope>
    <source>
        <strain evidence="10">ECLA1</strain>
    </source>
</reference>
<dbReference type="SUPFAM" id="SSF81321">
    <property type="entry name" value="Family A G protein-coupled receptor-like"/>
    <property type="match status" value="1"/>
</dbReference>
<keyword evidence="3 6" id="KW-1133">Transmembrane helix</keyword>
<dbReference type="InterPro" id="IPR001478">
    <property type="entry name" value="PDZ"/>
</dbReference>
<feature type="region of interest" description="Disordered" evidence="5">
    <location>
        <begin position="1771"/>
        <end position="1791"/>
    </location>
</feature>
<feature type="compositionally biased region" description="Low complexity" evidence="5">
    <location>
        <begin position="1225"/>
        <end position="1247"/>
    </location>
</feature>
<dbReference type="InterPro" id="IPR041489">
    <property type="entry name" value="PDZ_6"/>
</dbReference>
<organism evidence="10 11">
    <name type="scientific">Elysia crispata</name>
    <name type="common">lettuce slug</name>
    <dbReference type="NCBI Taxonomy" id="231223"/>
    <lineage>
        <taxon>Eukaryota</taxon>
        <taxon>Metazoa</taxon>
        <taxon>Spiralia</taxon>
        <taxon>Lophotrochozoa</taxon>
        <taxon>Mollusca</taxon>
        <taxon>Gastropoda</taxon>
        <taxon>Heterobranchia</taxon>
        <taxon>Euthyneura</taxon>
        <taxon>Panpulmonata</taxon>
        <taxon>Sacoglossa</taxon>
        <taxon>Placobranchoidea</taxon>
        <taxon>Plakobranchidae</taxon>
        <taxon>Elysia</taxon>
    </lineage>
</organism>
<keyword evidence="11" id="KW-1185">Reference proteome</keyword>
<feature type="region of interest" description="Disordered" evidence="5">
    <location>
        <begin position="1216"/>
        <end position="1299"/>
    </location>
</feature>
<dbReference type="InterPro" id="IPR000276">
    <property type="entry name" value="GPCR_Rhodpsn"/>
</dbReference>
<evidence type="ECO:0000259" key="9">
    <source>
        <dbReference type="PROSITE" id="PS50262"/>
    </source>
</evidence>
<feature type="domain" description="PDZ" evidence="8">
    <location>
        <begin position="816"/>
        <end position="894"/>
    </location>
</feature>
<comment type="subcellular location">
    <subcellularLocation>
        <location evidence="1">Membrane</location>
    </subcellularLocation>
</comment>
<evidence type="ECO:0000313" key="11">
    <source>
        <dbReference type="Proteomes" id="UP001283361"/>
    </source>
</evidence>
<dbReference type="SUPFAM" id="SSF50729">
    <property type="entry name" value="PH domain-like"/>
    <property type="match status" value="1"/>
</dbReference>
<evidence type="ECO:0000256" key="6">
    <source>
        <dbReference type="SAM" id="Phobius"/>
    </source>
</evidence>
<evidence type="ECO:0000259" key="7">
    <source>
        <dbReference type="PROSITE" id="PS50010"/>
    </source>
</evidence>
<dbReference type="Pfam" id="PF17820">
    <property type="entry name" value="PDZ_6"/>
    <property type="match status" value="1"/>
</dbReference>
<feature type="region of interest" description="Disordered" evidence="5">
    <location>
        <begin position="338"/>
        <end position="382"/>
    </location>
</feature>
<name>A0AAE1AZI5_9GAST</name>
<accession>A0AAE1AZI5</accession>
<dbReference type="Pfam" id="PF00621">
    <property type="entry name" value="RhoGEF"/>
    <property type="match status" value="1"/>
</dbReference>
<feature type="transmembrane region" description="Helical" evidence="6">
    <location>
        <begin position="1622"/>
        <end position="1643"/>
    </location>
</feature>
<evidence type="ECO:0000256" key="5">
    <source>
        <dbReference type="SAM" id="MobiDB-lite"/>
    </source>
</evidence>
<feature type="transmembrane region" description="Helical" evidence="6">
    <location>
        <begin position="1804"/>
        <end position="1825"/>
    </location>
</feature>
<evidence type="ECO:0000256" key="2">
    <source>
        <dbReference type="ARBA" id="ARBA00022692"/>
    </source>
</evidence>
<dbReference type="PANTHER" id="PTHR46848:SF1">
    <property type="entry name" value="REGULATOR OF G-PROTEIN SIGNALING 3"/>
    <property type="match status" value="1"/>
</dbReference>
<dbReference type="Gene3D" id="1.20.1070.10">
    <property type="entry name" value="Rhodopsin 7-helix transmembrane proteins"/>
    <property type="match status" value="1"/>
</dbReference>
<dbReference type="Gene3D" id="2.30.42.10">
    <property type="match status" value="1"/>
</dbReference>
<dbReference type="Gene3D" id="1.20.900.10">
    <property type="entry name" value="Dbl homology (DH) domain"/>
    <property type="match status" value="1"/>
</dbReference>
<dbReference type="Proteomes" id="UP001283361">
    <property type="component" value="Unassembled WGS sequence"/>
</dbReference>
<sequence>MYTSLEVTGQVSPHTGVLNLARAQTPAASVTRPRRKGTSALTLHHIGLNVGEFAHCSLPRLKKTETTRAARRVQLVSSTMRVLTCLSQNVSMVYDTAPSSKRWTERLGLKNKKRKKTAAGNASCVAADSTVLSRRPYDQPGPRCEGSRSLYCSRVDIENKENGDPFGDDNGESVAPVNERLAPSGCSNATRARSAGISTLMSSVSSSSSSYFIPRRIHHPPLPPIPGQGENLNSSIYIKELDGSQCELLDSDYLPLSEVLSPLQEDASTDKDTSPTSSESTDISVGTYGVLVPPPKQSQPTPKLRGSETFPVLRNPEPRTLLQTLRAVQIHKRPSVKPSALRRLYSGKTQTSPSSSCRKYSSRANCQSSTSSKGTSSCSVGSTASSVISTGPAFNKAFISSAGSLASQHHGSSESSPSPHHQAHPAYIECNTEQRVPPIYHPGALTPPSLYQTSVPNGAFLNKNPTDVSPSLRRSSPSGACLLGVLSPAQSLDSSGSIFVSSMSEDSSPSLTSMVAMRGGVKGVGGGDPYSLDADDEEEITQDDITQVTQETMQGDGTQWCSQEDASQWDSQEFSQEESMQEDFDITQENEPGVTHNPPKETRYVSKDNHVLVATCEEPSYVNACRQLVAFQEHQQREDPVLRVLPTGQTSQPFGPQSARVSEFRQRVVTDPDPYDTMEDEGYLELDNLQGVPIEDARASQVLMHSDAASDDNCDDNDAAAVVIDNNDAVGNVGADVNEPLVCPSSSASEFLGCMSFGVQHLVKKDLNGWYYLLTEEVGRKKHLQARPRPQPVSSASSHHNIPEINTAVEGQERIMITVQRGKNGFGFSFIDELPPRVGRVDRASPAEQAGIKKGDAVIRINGKNVSRSTCEGVARMIKKMSPQSLTLELQRDHVVAAATTTEVTVKGTTISMGHALQTKRGVGTSTDHLYESIREGSDRLGRAAWGNHAQDEEFLTDADDDDDAAMAYHQHRVSTNPSVTSTPRRAVARGFMHKTPAETSGVAHNSMTKQESIHRLMSIELDYIDFMHYGIERYSRPLRHCIVSAHQHRTIFQNVEKMVTISEFHIKQMQDNTSSVNSDTDDSQSSETSLFPNSVALIYISKIHMFCHVYEEYAHGLVRSNALLRELRKNKDFMNFIKEPGLEEGLTFGHPSISAFINRPVQHIQELNSVLSDIFSSTPLASPDFHTLQQVVVKLAHCVANIAGLSSAGRVQSVDSLTSSAGGSSTYSHQSQSHSRGGASGRSHQSLVYHQGSVARPRIGSQSTSSGKGSMASLASSCSSAERDAPPTQPLLQASTSATPAPAVDKAVLRIQESLVFAPHVKVFHLCQEDRHLIFQGDIYRQQQLQNSSNNNNSSGSSWCKSQLLLFSDLLLVADEVKDEIDDSDGSKQLLVPENPIAIQDIMGIEVHRKYASEFILHVCPSGSHVTPAVFRAASGQEKFVWTSLLEQRVMAVKGSGLQHYGSVRDISSVKTSVILHCVSLPGIVSSQSREGAQRTVNEDIFEVAVAVSASGNLRDAAFTPRPTTPYYFEFLDQRKRKLAEILLDYVIVFSIAVLGVVTNTLVIVVYAKQGFRESVAVSMTTISVWDLVKCVAGVLERMSGILSVWSPVAAHSWTNIGTVVFNYLVCFSSYVTSVMAAYVAVERCLCVSIPLKVKWLLTPRVTLVACLVISAGVFGCFAVIFGIYDIVWEWSPVFNATVAVYRRNGFYLRHQDPLFKYYNLSGILWPLASFVIIVIATVIIAYKLRQGSKFRQTQGHTMALTSISSSQENSTSQNQTKKQQQQQQQQQQQLNISNRDRQVIKMLLVIIIIYIVSLSPRISLYIAKYVIYDFYFLRRLHNLFEFVSHWLWLADFSNGAVNFFVFFNMSSSFRATFRAMLSHDSRSETERSNPR</sequence>
<evidence type="ECO:0000313" key="10">
    <source>
        <dbReference type="EMBL" id="KAK3797030.1"/>
    </source>
</evidence>
<comment type="caution">
    <text evidence="10">The sequence shown here is derived from an EMBL/GenBank/DDBJ whole genome shotgun (WGS) entry which is preliminary data.</text>
</comment>
<evidence type="ECO:0000259" key="8">
    <source>
        <dbReference type="PROSITE" id="PS50106"/>
    </source>
</evidence>
<protein>
    <submittedName>
        <fullName evidence="10">Uncharacterized protein</fullName>
    </submittedName>
</protein>
<feature type="region of interest" description="Disordered" evidence="5">
    <location>
        <begin position="264"/>
        <end position="318"/>
    </location>
</feature>
<gene>
    <name evidence="10" type="ORF">RRG08_055086</name>
</gene>
<dbReference type="PROSITE" id="PS50010">
    <property type="entry name" value="DH_2"/>
    <property type="match status" value="1"/>
</dbReference>
<feature type="transmembrane region" description="Helical" evidence="6">
    <location>
        <begin position="1589"/>
        <end position="1610"/>
    </location>
</feature>
<dbReference type="GO" id="GO:0004930">
    <property type="term" value="F:G protein-coupled receptor activity"/>
    <property type="evidence" value="ECO:0007669"/>
    <property type="project" value="InterPro"/>
</dbReference>
<proteinExistence type="predicted"/>
<dbReference type="SMART" id="SM01381">
    <property type="entry name" value="7TM_GPCR_Srsx"/>
    <property type="match status" value="1"/>
</dbReference>
<dbReference type="SUPFAM" id="SSF50156">
    <property type="entry name" value="PDZ domain-like"/>
    <property type="match status" value="1"/>
</dbReference>
<feature type="transmembrane region" description="Helical" evidence="6">
    <location>
        <begin position="1845"/>
        <end position="1865"/>
    </location>
</feature>
<dbReference type="SUPFAM" id="SSF48065">
    <property type="entry name" value="DBL homology domain (DH-domain)"/>
    <property type="match status" value="1"/>
</dbReference>
<dbReference type="InterPro" id="IPR036034">
    <property type="entry name" value="PDZ_sf"/>
</dbReference>
<dbReference type="InterPro" id="IPR035899">
    <property type="entry name" value="DBL_dom_sf"/>
</dbReference>
<dbReference type="EMBL" id="JAWDGP010000819">
    <property type="protein sequence ID" value="KAK3797030.1"/>
    <property type="molecule type" value="Genomic_DNA"/>
</dbReference>
<dbReference type="PANTHER" id="PTHR46848">
    <property type="entry name" value="REGULATOR OF G-PROTEIN SIGNALING 3"/>
    <property type="match status" value="1"/>
</dbReference>
<dbReference type="SMART" id="SM00325">
    <property type="entry name" value="RhoGEF"/>
    <property type="match status" value="1"/>
</dbReference>